<gene>
    <name evidence="4" type="ORF">GCM10009550_35130</name>
</gene>
<dbReference type="Gene3D" id="1.10.357.10">
    <property type="entry name" value="Tetracycline Repressor, domain 2"/>
    <property type="match status" value="1"/>
</dbReference>
<protein>
    <submittedName>
        <fullName evidence="4">TetR/AcrR family transcriptional regulator</fullName>
    </submittedName>
</protein>
<dbReference type="SUPFAM" id="SSF46689">
    <property type="entry name" value="Homeodomain-like"/>
    <property type="match status" value="1"/>
</dbReference>
<reference evidence="4 5" key="1">
    <citation type="journal article" date="2019" name="Int. J. Syst. Evol. Microbiol.">
        <title>The Global Catalogue of Microorganisms (GCM) 10K type strain sequencing project: providing services to taxonomists for standard genome sequencing and annotation.</title>
        <authorList>
            <consortium name="The Broad Institute Genomics Platform"/>
            <consortium name="The Broad Institute Genome Sequencing Center for Infectious Disease"/>
            <person name="Wu L."/>
            <person name="Ma J."/>
        </authorList>
    </citation>
    <scope>NUCLEOTIDE SEQUENCE [LARGE SCALE GENOMIC DNA]</scope>
    <source>
        <strain evidence="4 5">JCM 10696</strain>
    </source>
</reference>
<comment type="caution">
    <text evidence="4">The sequence shown here is derived from an EMBL/GenBank/DDBJ whole genome shotgun (WGS) entry which is preliminary data.</text>
</comment>
<keyword evidence="5" id="KW-1185">Reference proteome</keyword>
<sequence length="192" mass="21081">MSRPWLQEERNGLAAERILDAAGEVFAERGVGATEMSHIAKAAGCSRATLYRYFENRHALQVAYMHRHTHRVVADIGRRLRHLTDPRERLAETVQAALAAVRQSPVLASWFTGADGARTAELVDASAVLQGLCAAFLGDPDDTGTRERARWLLRVIVSLLAHPGHDAADERMMIERFVLPVLLDAPTSAPPA</sequence>
<name>A0ABN1R871_9ACTN</name>
<feature type="domain" description="HTH tetR-type" evidence="3">
    <location>
        <begin position="12"/>
        <end position="72"/>
    </location>
</feature>
<evidence type="ECO:0000259" key="3">
    <source>
        <dbReference type="PROSITE" id="PS50977"/>
    </source>
</evidence>
<dbReference type="RefSeq" id="WP_344241909.1">
    <property type="nucleotide sequence ID" value="NZ_BAAAHH010000013.1"/>
</dbReference>
<dbReference type="PROSITE" id="PS50977">
    <property type="entry name" value="HTH_TETR_2"/>
    <property type="match status" value="1"/>
</dbReference>
<proteinExistence type="predicted"/>
<dbReference type="EMBL" id="BAAAHH010000013">
    <property type="protein sequence ID" value="GAA0953323.1"/>
    <property type="molecule type" value="Genomic_DNA"/>
</dbReference>
<dbReference type="PRINTS" id="PR00455">
    <property type="entry name" value="HTHTETR"/>
</dbReference>
<dbReference type="PANTHER" id="PTHR30055">
    <property type="entry name" value="HTH-TYPE TRANSCRIPTIONAL REGULATOR RUTR"/>
    <property type="match status" value="1"/>
</dbReference>
<keyword evidence="1 2" id="KW-0238">DNA-binding</keyword>
<evidence type="ECO:0000313" key="4">
    <source>
        <dbReference type="EMBL" id="GAA0953323.1"/>
    </source>
</evidence>
<dbReference type="InterPro" id="IPR050109">
    <property type="entry name" value="HTH-type_TetR-like_transc_reg"/>
</dbReference>
<dbReference type="PANTHER" id="PTHR30055:SF200">
    <property type="entry name" value="HTH-TYPE TRANSCRIPTIONAL REPRESSOR BDCR"/>
    <property type="match status" value="1"/>
</dbReference>
<evidence type="ECO:0000256" key="2">
    <source>
        <dbReference type="PROSITE-ProRule" id="PRU00335"/>
    </source>
</evidence>
<dbReference type="InterPro" id="IPR001647">
    <property type="entry name" value="HTH_TetR"/>
</dbReference>
<dbReference type="Pfam" id="PF00440">
    <property type="entry name" value="TetR_N"/>
    <property type="match status" value="1"/>
</dbReference>
<organism evidence="4 5">
    <name type="scientific">Actinocorallia libanotica</name>
    <dbReference type="NCBI Taxonomy" id="46162"/>
    <lineage>
        <taxon>Bacteria</taxon>
        <taxon>Bacillati</taxon>
        <taxon>Actinomycetota</taxon>
        <taxon>Actinomycetes</taxon>
        <taxon>Streptosporangiales</taxon>
        <taxon>Thermomonosporaceae</taxon>
        <taxon>Actinocorallia</taxon>
    </lineage>
</organism>
<dbReference type="InterPro" id="IPR009057">
    <property type="entry name" value="Homeodomain-like_sf"/>
</dbReference>
<feature type="DNA-binding region" description="H-T-H motif" evidence="2">
    <location>
        <begin position="35"/>
        <end position="54"/>
    </location>
</feature>
<evidence type="ECO:0000256" key="1">
    <source>
        <dbReference type="ARBA" id="ARBA00023125"/>
    </source>
</evidence>
<evidence type="ECO:0000313" key="5">
    <source>
        <dbReference type="Proteomes" id="UP001500665"/>
    </source>
</evidence>
<accession>A0ABN1R871</accession>
<dbReference type="Proteomes" id="UP001500665">
    <property type="component" value="Unassembled WGS sequence"/>
</dbReference>